<accession>A0A8D4VR41</accession>
<evidence type="ECO:0008006" key="3">
    <source>
        <dbReference type="Google" id="ProtNLM"/>
    </source>
</evidence>
<dbReference type="EMBL" id="AP019782">
    <property type="protein sequence ID" value="BBL71769.1"/>
    <property type="molecule type" value="Genomic_DNA"/>
</dbReference>
<sequence>MNVSSVGGASMAAMLSSVNLDQQQGYAVANKVQEQMKLEGQQVLQLIDSASQSSAASGGGVGKTVDVMA</sequence>
<dbReference type="KEGG" id="moz:MoryE10_23750"/>
<evidence type="ECO:0000313" key="1">
    <source>
        <dbReference type="EMBL" id="BBL71769.1"/>
    </source>
</evidence>
<evidence type="ECO:0000313" key="2">
    <source>
        <dbReference type="Proteomes" id="UP000824988"/>
    </source>
</evidence>
<proteinExistence type="predicted"/>
<name>A0A8D4VR41_9GAMM</name>
<gene>
    <name evidence="1" type="ORF">MoryE10_23750</name>
</gene>
<protein>
    <recommendedName>
        <fullName evidence="3">Motility protein</fullName>
    </recommendedName>
</protein>
<organism evidence="1 2">
    <name type="scientific">Methylogaea oryzae</name>
    <dbReference type="NCBI Taxonomy" id="1295382"/>
    <lineage>
        <taxon>Bacteria</taxon>
        <taxon>Pseudomonadati</taxon>
        <taxon>Pseudomonadota</taxon>
        <taxon>Gammaproteobacteria</taxon>
        <taxon>Methylococcales</taxon>
        <taxon>Methylococcaceae</taxon>
        <taxon>Methylogaea</taxon>
    </lineage>
</organism>
<dbReference type="AlphaFoldDB" id="A0A8D4VR41"/>
<reference evidence="1" key="1">
    <citation type="submission" date="2019-06" db="EMBL/GenBank/DDBJ databases">
        <title>Complete genome sequence of Methylogaea oryzae strain JCM16910.</title>
        <authorList>
            <person name="Asakawa S."/>
        </authorList>
    </citation>
    <scope>NUCLEOTIDE SEQUENCE</scope>
    <source>
        <strain evidence="1">E10</strain>
    </source>
</reference>
<keyword evidence="2" id="KW-1185">Reference proteome</keyword>
<dbReference type="Proteomes" id="UP000824988">
    <property type="component" value="Chromosome"/>
</dbReference>
<dbReference type="RefSeq" id="WP_054773051.1">
    <property type="nucleotide sequence ID" value="NZ_AP019782.1"/>
</dbReference>